<evidence type="ECO:0000256" key="6">
    <source>
        <dbReference type="ARBA" id="ARBA00022989"/>
    </source>
</evidence>
<dbReference type="EMBL" id="KN653715">
    <property type="protein sequence ID" value="KHN26913.1"/>
    <property type="molecule type" value="Genomic_DNA"/>
</dbReference>
<protein>
    <submittedName>
        <fullName evidence="12">AP-1 complex subunit gamma-2</fullName>
    </submittedName>
</protein>
<dbReference type="GO" id="GO:0006886">
    <property type="term" value="P:intracellular protein transport"/>
    <property type="evidence" value="ECO:0007669"/>
    <property type="project" value="InterPro"/>
</dbReference>
<keyword evidence="5" id="KW-0653">Protein transport</keyword>
<gene>
    <name evidence="12" type="ORF">glysoja_039449</name>
</gene>
<proteinExistence type="predicted"/>
<reference evidence="12" key="1">
    <citation type="submission" date="2014-07" db="EMBL/GenBank/DDBJ databases">
        <title>Identification of a novel salt tolerance gene in wild soybean by whole-genome sequencing.</title>
        <authorList>
            <person name="Lam H.-M."/>
            <person name="Qi X."/>
            <person name="Li M.-W."/>
            <person name="Liu X."/>
            <person name="Xie M."/>
            <person name="Ni M."/>
            <person name="Xu X."/>
        </authorList>
    </citation>
    <scope>NUCLEOTIDE SEQUENCE [LARGE SCALE GENOMIC DNA]</scope>
    <source>
        <tissue evidence="12">Root</tissue>
    </source>
</reference>
<dbReference type="Pfam" id="PF01602">
    <property type="entry name" value="Adaptin_N"/>
    <property type="match status" value="1"/>
</dbReference>
<dbReference type="Proteomes" id="UP000053555">
    <property type="component" value="Unassembled WGS sequence"/>
</dbReference>
<dbReference type="GO" id="GO:0012505">
    <property type="term" value="C:endomembrane system"/>
    <property type="evidence" value="ECO:0007669"/>
    <property type="project" value="UniProtKB-SubCell"/>
</dbReference>
<dbReference type="AlphaFoldDB" id="A0A0B2R4J3"/>
<dbReference type="InterPro" id="IPR011989">
    <property type="entry name" value="ARM-like"/>
</dbReference>
<evidence type="ECO:0000313" key="12">
    <source>
        <dbReference type="EMBL" id="KHN26913.1"/>
    </source>
</evidence>
<dbReference type="InterPro" id="IPR002553">
    <property type="entry name" value="Clathrin/coatomer_adapt-like_N"/>
</dbReference>
<sequence>MSDDEDEQVGSDANLFDGALDGPDSMGFGPLIPTENERSLTERVRPEVKHELKQVATKTESNKVAGNAILYECVQTIMSIEDNGGLHVLAINILRRFLSNRDNNIRFISAHCFSFIIVFRAFLLAAGIPNKDVLLRKKRARIVGHSLGGGGVPNLAMVESVDNQKVANHLDRMVSTLRRNPLKVLVQVNSSGEECSFSRTAVNFSAGCQTSVSNIVMVVTVFVSLEL</sequence>
<comment type="subcellular location">
    <subcellularLocation>
        <location evidence="2">Endomembrane system</location>
    </subcellularLocation>
    <subcellularLocation>
        <location evidence="1">Membrane</location>
        <topology evidence="1">Multi-pass membrane protein</topology>
    </subcellularLocation>
</comment>
<evidence type="ECO:0000256" key="2">
    <source>
        <dbReference type="ARBA" id="ARBA00004308"/>
    </source>
</evidence>
<organism evidence="12">
    <name type="scientific">Glycine soja</name>
    <name type="common">Wild soybean</name>
    <dbReference type="NCBI Taxonomy" id="3848"/>
    <lineage>
        <taxon>Eukaryota</taxon>
        <taxon>Viridiplantae</taxon>
        <taxon>Streptophyta</taxon>
        <taxon>Embryophyta</taxon>
        <taxon>Tracheophyta</taxon>
        <taxon>Spermatophyta</taxon>
        <taxon>Magnoliopsida</taxon>
        <taxon>eudicotyledons</taxon>
        <taxon>Gunneridae</taxon>
        <taxon>Pentapetalae</taxon>
        <taxon>rosids</taxon>
        <taxon>fabids</taxon>
        <taxon>Fabales</taxon>
        <taxon>Fabaceae</taxon>
        <taxon>Papilionoideae</taxon>
        <taxon>50 kb inversion clade</taxon>
        <taxon>NPAAA clade</taxon>
        <taxon>indigoferoid/millettioid clade</taxon>
        <taxon>Phaseoleae</taxon>
        <taxon>Glycine</taxon>
        <taxon>Glycine subgen. Soja</taxon>
    </lineage>
</organism>
<evidence type="ECO:0000256" key="3">
    <source>
        <dbReference type="ARBA" id="ARBA00022448"/>
    </source>
</evidence>
<feature type="region of interest" description="Disordered" evidence="8">
    <location>
        <begin position="1"/>
        <end position="24"/>
    </location>
</feature>
<evidence type="ECO:0000256" key="5">
    <source>
        <dbReference type="ARBA" id="ARBA00022927"/>
    </source>
</evidence>
<evidence type="ECO:0000256" key="7">
    <source>
        <dbReference type="ARBA" id="ARBA00023136"/>
    </source>
</evidence>
<dbReference type="Gene3D" id="3.20.20.10">
    <property type="entry name" value="Alanine racemase"/>
    <property type="match status" value="1"/>
</dbReference>
<keyword evidence="4 9" id="KW-0812">Transmembrane</keyword>
<evidence type="ECO:0000259" key="10">
    <source>
        <dbReference type="Pfam" id="PF00916"/>
    </source>
</evidence>
<evidence type="ECO:0000256" key="9">
    <source>
        <dbReference type="SAM" id="Phobius"/>
    </source>
</evidence>
<dbReference type="GO" id="GO:0030117">
    <property type="term" value="C:membrane coat"/>
    <property type="evidence" value="ECO:0007669"/>
    <property type="project" value="InterPro"/>
</dbReference>
<evidence type="ECO:0000259" key="11">
    <source>
        <dbReference type="Pfam" id="PF01602"/>
    </source>
</evidence>
<dbReference type="InterPro" id="IPR011547">
    <property type="entry name" value="SLC26A/SulP_dom"/>
</dbReference>
<keyword evidence="6 9" id="KW-1133">Transmembrane helix</keyword>
<dbReference type="InterPro" id="IPR029066">
    <property type="entry name" value="PLP-binding_barrel"/>
</dbReference>
<accession>A0A0B2R4J3</accession>
<evidence type="ECO:0000256" key="8">
    <source>
        <dbReference type="SAM" id="MobiDB-lite"/>
    </source>
</evidence>
<dbReference type="PANTHER" id="PTHR22780">
    <property type="entry name" value="ADAPTIN, ALPHA/GAMMA/EPSILON"/>
    <property type="match status" value="1"/>
</dbReference>
<dbReference type="Gene3D" id="1.25.10.10">
    <property type="entry name" value="Leucine-rich Repeat Variant"/>
    <property type="match status" value="1"/>
</dbReference>
<feature type="transmembrane region" description="Helical" evidence="9">
    <location>
        <begin position="105"/>
        <end position="128"/>
    </location>
</feature>
<dbReference type="Pfam" id="PF00916">
    <property type="entry name" value="Sulfate_transp"/>
    <property type="match status" value="1"/>
</dbReference>
<keyword evidence="3" id="KW-0813">Transport</keyword>
<dbReference type="GO" id="GO:0016192">
    <property type="term" value="P:vesicle-mediated transport"/>
    <property type="evidence" value="ECO:0007669"/>
    <property type="project" value="InterPro"/>
</dbReference>
<feature type="domain" description="SLC26A/SulP transporter" evidence="10">
    <location>
        <begin position="195"/>
        <end position="226"/>
    </location>
</feature>
<feature type="domain" description="Clathrin/coatomer adaptor adaptin-like N-terminal" evidence="11">
    <location>
        <begin position="41"/>
        <end position="116"/>
    </location>
</feature>
<keyword evidence="7 9" id="KW-0472">Membrane</keyword>
<evidence type="ECO:0000256" key="4">
    <source>
        <dbReference type="ARBA" id="ARBA00022692"/>
    </source>
</evidence>
<name>A0A0B2R4J3_GLYSO</name>
<dbReference type="InterPro" id="IPR050840">
    <property type="entry name" value="Adaptor_Complx_Large_Subunit"/>
</dbReference>
<evidence type="ECO:0000256" key="1">
    <source>
        <dbReference type="ARBA" id="ARBA00004141"/>
    </source>
</evidence>